<keyword evidence="1 2" id="KW-0690">Ribosome biogenesis</keyword>
<reference evidence="3" key="1">
    <citation type="submission" date="2013-03" db="EMBL/GenBank/DDBJ databases">
        <title>Draft genome sequence of the hydrogen-ethanol-producing anaerobic alkalithermophilic Caloramator celere.</title>
        <authorList>
            <person name="Ciranna A."/>
            <person name="Larjo A."/>
            <person name="Kivisto A."/>
            <person name="Santala V."/>
            <person name="Roos C."/>
            <person name="Karp M."/>
        </authorList>
    </citation>
    <scope>NUCLEOTIDE SEQUENCE [LARGE SCALE GENOMIC DNA]</scope>
    <source>
        <strain evidence="3">DSM 8682</strain>
    </source>
</reference>
<evidence type="ECO:0000256" key="2">
    <source>
        <dbReference type="HAMAP-Rule" id="MF_00003"/>
    </source>
</evidence>
<sequence>MAFERNSRLSEEVKKVLSNIIQYELKDPRIPPLTSVTRVDVTKDLRYAKVYISVFGNEEMKNSCIDGLKSAAGFLRRELGSRIKMRYTPELIFELDHSIEYSMKINDLLREINKND</sequence>
<dbReference type="Proteomes" id="UP000014923">
    <property type="component" value="Unassembled WGS sequence"/>
</dbReference>
<dbReference type="InterPro" id="IPR000238">
    <property type="entry name" value="RbfA"/>
</dbReference>
<dbReference type="HAMAP" id="MF_00003">
    <property type="entry name" value="RbfA"/>
    <property type="match status" value="1"/>
</dbReference>
<evidence type="ECO:0000256" key="1">
    <source>
        <dbReference type="ARBA" id="ARBA00022517"/>
    </source>
</evidence>
<protein>
    <recommendedName>
        <fullName evidence="2">Ribosome-binding factor A</fullName>
    </recommendedName>
</protein>
<dbReference type="PANTHER" id="PTHR33515">
    <property type="entry name" value="RIBOSOME-BINDING FACTOR A, CHLOROPLASTIC-RELATED"/>
    <property type="match status" value="1"/>
</dbReference>
<gene>
    <name evidence="2" type="primary">rbfA</name>
    <name evidence="3" type="ORF">TCEL_01867</name>
</gene>
<dbReference type="PROSITE" id="PS01319">
    <property type="entry name" value="RBFA"/>
    <property type="match status" value="1"/>
</dbReference>
<comment type="caution">
    <text evidence="3">The sequence shown here is derived from an EMBL/GenBank/DDBJ whole genome shotgun (WGS) entry which is preliminary data.</text>
</comment>
<dbReference type="EMBL" id="CAVN010000092">
    <property type="protein sequence ID" value="CDF57953.1"/>
    <property type="molecule type" value="Genomic_DNA"/>
</dbReference>
<comment type="subunit">
    <text evidence="2">Monomer. Binds 30S ribosomal subunits, but not 50S ribosomal subunits or 70S ribosomes.</text>
</comment>
<proteinExistence type="inferred from homology"/>
<dbReference type="PANTHER" id="PTHR33515:SF1">
    <property type="entry name" value="RIBOSOME-BINDING FACTOR A, CHLOROPLASTIC-RELATED"/>
    <property type="match status" value="1"/>
</dbReference>
<dbReference type="RefSeq" id="WP_018661582.1">
    <property type="nucleotide sequence ID" value="NZ_HF952018.1"/>
</dbReference>
<dbReference type="NCBIfam" id="TIGR00082">
    <property type="entry name" value="rbfA"/>
    <property type="match status" value="1"/>
</dbReference>
<comment type="subcellular location">
    <subcellularLocation>
        <location evidence="2">Cytoplasm</location>
    </subcellularLocation>
</comment>
<comment type="similarity">
    <text evidence="2">Belongs to the RbfA family.</text>
</comment>
<dbReference type="Pfam" id="PF02033">
    <property type="entry name" value="RBFA"/>
    <property type="match status" value="1"/>
</dbReference>
<dbReference type="SUPFAM" id="SSF89919">
    <property type="entry name" value="Ribosome-binding factor A, RbfA"/>
    <property type="match status" value="1"/>
</dbReference>
<dbReference type="HOGENOM" id="CLU_089475_6_3_9"/>
<dbReference type="InterPro" id="IPR015946">
    <property type="entry name" value="KH_dom-like_a/b"/>
</dbReference>
<keyword evidence="2" id="KW-0963">Cytoplasm</keyword>
<dbReference type="GO" id="GO:0043024">
    <property type="term" value="F:ribosomal small subunit binding"/>
    <property type="evidence" value="ECO:0007669"/>
    <property type="project" value="TreeGrafter"/>
</dbReference>
<dbReference type="GO" id="GO:0030490">
    <property type="term" value="P:maturation of SSU-rRNA"/>
    <property type="evidence" value="ECO:0007669"/>
    <property type="project" value="UniProtKB-UniRule"/>
</dbReference>
<dbReference type="AlphaFoldDB" id="R7RRP1"/>
<dbReference type="InterPro" id="IPR020053">
    <property type="entry name" value="Ribosome-bd_factorA_CS"/>
</dbReference>
<evidence type="ECO:0000313" key="4">
    <source>
        <dbReference type="Proteomes" id="UP000014923"/>
    </source>
</evidence>
<accession>R7RRP1</accession>
<organism evidence="3 4">
    <name type="scientific">Thermobrachium celere DSM 8682</name>
    <dbReference type="NCBI Taxonomy" id="941824"/>
    <lineage>
        <taxon>Bacteria</taxon>
        <taxon>Bacillati</taxon>
        <taxon>Bacillota</taxon>
        <taxon>Clostridia</taxon>
        <taxon>Eubacteriales</taxon>
        <taxon>Clostridiaceae</taxon>
        <taxon>Thermobrachium</taxon>
    </lineage>
</organism>
<dbReference type="GO" id="GO:0005829">
    <property type="term" value="C:cytosol"/>
    <property type="evidence" value="ECO:0007669"/>
    <property type="project" value="TreeGrafter"/>
</dbReference>
<dbReference type="eggNOG" id="COG0858">
    <property type="taxonomic scope" value="Bacteria"/>
</dbReference>
<dbReference type="InterPro" id="IPR023799">
    <property type="entry name" value="RbfA_dom_sf"/>
</dbReference>
<evidence type="ECO:0000313" key="3">
    <source>
        <dbReference type="EMBL" id="CDF57953.1"/>
    </source>
</evidence>
<dbReference type="Gene3D" id="3.30.300.20">
    <property type="match status" value="1"/>
</dbReference>
<dbReference type="OrthoDB" id="307788at2"/>
<keyword evidence="4" id="KW-1185">Reference proteome</keyword>
<comment type="function">
    <text evidence="2">One of several proteins that assist in the late maturation steps of the functional core of the 30S ribosomal subunit. Associates with free 30S ribosomal subunits (but not with 30S subunits that are part of 70S ribosomes or polysomes). Required for efficient processing of 16S rRNA. May interact with the 5'-terminal helix region of 16S rRNA.</text>
</comment>
<name>R7RRP1_9CLOT</name>